<evidence type="ECO:0000313" key="2">
    <source>
        <dbReference type="EMBL" id="SMC09682.1"/>
    </source>
</evidence>
<reference evidence="3" key="1">
    <citation type="submission" date="2017-04" db="EMBL/GenBank/DDBJ databases">
        <authorList>
            <person name="Varghese N."/>
            <person name="Submissions S."/>
        </authorList>
    </citation>
    <scope>NUCLEOTIDE SEQUENCE [LARGE SCALE GENOMIC DNA]</scope>
    <source>
        <strain evidence="3">DSM 16512</strain>
    </source>
</reference>
<dbReference type="InterPro" id="IPR004675">
    <property type="entry name" value="AhpD_core"/>
</dbReference>
<dbReference type="SUPFAM" id="SSF69118">
    <property type="entry name" value="AhpD-like"/>
    <property type="match status" value="1"/>
</dbReference>
<dbReference type="STRING" id="1069081.SAMN05660197_1504"/>
<dbReference type="OrthoDB" id="5457276at2"/>
<organism evidence="2 3">
    <name type="scientific">Nitratiruptor tergarcus DSM 16512</name>
    <dbReference type="NCBI Taxonomy" id="1069081"/>
    <lineage>
        <taxon>Bacteria</taxon>
        <taxon>Pseudomonadati</taxon>
        <taxon>Campylobacterota</taxon>
        <taxon>Epsilonproteobacteria</taxon>
        <taxon>Nautiliales</taxon>
        <taxon>Nitratiruptoraceae</taxon>
        <taxon>Nitratiruptor</taxon>
    </lineage>
</organism>
<keyword evidence="3" id="KW-1185">Reference proteome</keyword>
<keyword evidence="2" id="KW-0575">Peroxidase</keyword>
<keyword evidence="2" id="KW-0560">Oxidoreductase</keyword>
<dbReference type="GO" id="GO:0051920">
    <property type="term" value="F:peroxiredoxin activity"/>
    <property type="evidence" value="ECO:0007669"/>
    <property type="project" value="InterPro"/>
</dbReference>
<evidence type="ECO:0000313" key="3">
    <source>
        <dbReference type="Proteomes" id="UP000192602"/>
    </source>
</evidence>
<dbReference type="RefSeq" id="WP_084275898.1">
    <property type="nucleotide sequence ID" value="NZ_AP026671.1"/>
</dbReference>
<evidence type="ECO:0000259" key="1">
    <source>
        <dbReference type="Pfam" id="PF02627"/>
    </source>
</evidence>
<gene>
    <name evidence="2" type="ORF">SAMN05660197_1504</name>
</gene>
<sequence>MGKMTQKLEDIKRLIGKLQQQQPESIQNFLGFMTSVEKEGALSTKQKELINVGLAVAAQCEWCIALHVKGAIDAGASKEEILEAAMQAVLMHGGPALMYMTPVEEALEEFSHE</sequence>
<accession>A0A1W1WU03</accession>
<dbReference type="PANTHER" id="PTHR33930:SF2">
    <property type="entry name" value="BLR3452 PROTEIN"/>
    <property type="match status" value="1"/>
</dbReference>
<protein>
    <submittedName>
        <fullName evidence="2">Alkylhydroperoxidase AhpD family core domain-containing protein</fullName>
    </submittedName>
</protein>
<dbReference type="Gene3D" id="1.20.1290.10">
    <property type="entry name" value="AhpD-like"/>
    <property type="match status" value="1"/>
</dbReference>
<dbReference type="PANTHER" id="PTHR33930">
    <property type="entry name" value="ALKYL HYDROPEROXIDE REDUCTASE AHPD"/>
    <property type="match status" value="1"/>
</dbReference>
<dbReference type="Proteomes" id="UP000192602">
    <property type="component" value="Unassembled WGS sequence"/>
</dbReference>
<dbReference type="NCBIfam" id="TIGR00778">
    <property type="entry name" value="ahpD_dom"/>
    <property type="match status" value="1"/>
</dbReference>
<name>A0A1W1WU03_9BACT</name>
<dbReference type="InterPro" id="IPR029032">
    <property type="entry name" value="AhpD-like"/>
</dbReference>
<dbReference type="InterPro" id="IPR003779">
    <property type="entry name" value="CMD-like"/>
</dbReference>
<feature type="domain" description="Carboxymuconolactone decarboxylase-like" evidence="1">
    <location>
        <begin position="24"/>
        <end position="100"/>
    </location>
</feature>
<dbReference type="Pfam" id="PF02627">
    <property type="entry name" value="CMD"/>
    <property type="match status" value="1"/>
</dbReference>
<dbReference type="EMBL" id="FWWZ01000001">
    <property type="protein sequence ID" value="SMC09682.1"/>
    <property type="molecule type" value="Genomic_DNA"/>
</dbReference>
<dbReference type="AlphaFoldDB" id="A0A1W1WU03"/>
<proteinExistence type="predicted"/>